<reference evidence="1" key="1">
    <citation type="submission" date="2021-05" db="EMBL/GenBank/DDBJ databases">
        <authorList>
            <person name="Pan Q."/>
            <person name="Jouanno E."/>
            <person name="Zahm M."/>
            <person name="Klopp C."/>
            <person name="Cabau C."/>
            <person name="Louis A."/>
            <person name="Berthelot C."/>
            <person name="Parey E."/>
            <person name="Roest Crollius H."/>
            <person name="Montfort J."/>
            <person name="Robinson-Rechavi M."/>
            <person name="Bouchez O."/>
            <person name="Lampietro C."/>
            <person name="Lopez Roques C."/>
            <person name="Donnadieu C."/>
            <person name="Postlethwait J."/>
            <person name="Bobe J."/>
            <person name="Dillon D."/>
            <person name="Chandos A."/>
            <person name="von Hippel F."/>
            <person name="Guiguen Y."/>
        </authorList>
    </citation>
    <scope>NUCLEOTIDE SEQUENCE</scope>
    <source>
        <strain evidence="1">YG-Jan2019</strain>
    </source>
</reference>
<dbReference type="EMBL" id="CM055732">
    <property type="protein sequence ID" value="KAJ8011981.1"/>
    <property type="molecule type" value="Genomic_DNA"/>
</dbReference>
<evidence type="ECO:0000313" key="1">
    <source>
        <dbReference type="EMBL" id="KAJ8011981.1"/>
    </source>
</evidence>
<name>A0ACC2H7M8_DALPE</name>
<evidence type="ECO:0000313" key="2">
    <source>
        <dbReference type="Proteomes" id="UP001157502"/>
    </source>
</evidence>
<comment type="caution">
    <text evidence="1">The sequence shown here is derived from an EMBL/GenBank/DDBJ whole genome shotgun (WGS) entry which is preliminary data.</text>
</comment>
<gene>
    <name evidence="1" type="ORF">DPEC_G00063960</name>
</gene>
<sequence>MVVGCQAFPKRTGALWVSAQWTVQTGLATWQYGRFNRDGFHLAAGACRVLARRRSVPPYHGSSPQPCDKNRKRISKQQTGFSLWPFKALWGDQLFNTSGLGWSARGPCRESLPGNKPYISGQLKCNKNNYKCSTSDTVTVLTAGPAKVHQSSPGAAKGQRATNGGVNKSAEAGGPGPPRGGLGREAGGGGHMEAP</sequence>
<organism evidence="1 2">
    <name type="scientific">Dallia pectoralis</name>
    <name type="common">Alaska blackfish</name>
    <dbReference type="NCBI Taxonomy" id="75939"/>
    <lineage>
        <taxon>Eukaryota</taxon>
        <taxon>Metazoa</taxon>
        <taxon>Chordata</taxon>
        <taxon>Craniata</taxon>
        <taxon>Vertebrata</taxon>
        <taxon>Euteleostomi</taxon>
        <taxon>Actinopterygii</taxon>
        <taxon>Neopterygii</taxon>
        <taxon>Teleostei</taxon>
        <taxon>Protacanthopterygii</taxon>
        <taxon>Esociformes</taxon>
        <taxon>Umbridae</taxon>
        <taxon>Dallia</taxon>
    </lineage>
</organism>
<proteinExistence type="predicted"/>
<dbReference type="Proteomes" id="UP001157502">
    <property type="component" value="Chromosome 5"/>
</dbReference>
<protein>
    <submittedName>
        <fullName evidence="1">Uncharacterized protein</fullName>
    </submittedName>
</protein>
<keyword evidence="2" id="KW-1185">Reference proteome</keyword>
<accession>A0ACC2H7M8</accession>